<evidence type="ECO:0000313" key="2">
    <source>
        <dbReference type="EMBL" id="EGT59947.1"/>
    </source>
</evidence>
<feature type="chain" id="PRO_5003404870" evidence="1">
    <location>
        <begin position="25"/>
        <end position="142"/>
    </location>
</feature>
<reference evidence="3" key="1">
    <citation type="submission" date="2011-07" db="EMBL/GenBank/DDBJ databases">
        <authorList>
            <consortium name="Caenorhabditis brenneri Sequencing and Analysis Consortium"/>
            <person name="Wilson R.K."/>
        </authorList>
    </citation>
    <scope>NUCLEOTIDE SEQUENCE [LARGE SCALE GENOMIC DNA]</scope>
    <source>
        <strain evidence="3">PB2801</strain>
    </source>
</reference>
<organism evidence="3">
    <name type="scientific">Caenorhabditis brenneri</name>
    <name type="common">Nematode worm</name>
    <dbReference type="NCBI Taxonomy" id="135651"/>
    <lineage>
        <taxon>Eukaryota</taxon>
        <taxon>Metazoa</taxon>
        <taxon>Ecdysozoa</taxon>
        <taxon>Nematoda</taxon>
        <taxon>Chromadorea</taxon>
        <taxon>Rhabditida</taxon>
        <taxon>Rhabditina</taxon>
        <taxon>Rhabditomorpha</taxon>
        <taxon>Rhabditoidea</taxon>
        <taxon>Rhabditidae</taxon>
        <taxon>Peloderinae</taxon>
        <taxon>Caenorhabditis</taxon>
    </lineage>
</organism>
<name>G0NGC1_CAEBE</name>
<evidence type="ECO:0000313" key="3">
    <source>
        <dbReference type="Proteomes" id="UP000008068"/>
    </source>
</evidence>
<accession>G0NGC1</accession>
<dbReference type="Proteomes" id="UP000008068">
    <property type="component" value="Unassembled WGS sequence"/>
</dbReference>
<protein>
    <submittedName>
        <fullName evidence="2">Uncharacterized protein</fullName>
    </submittedName>
</protein>
<dbReference type="AlphaFoldDB" id="G0NGC1"/>
<gene>
    <name evidence="2" type="ORF">CAEBREN_22003</name>
</gene>
<feature type="signal peptide" evidence="1">
    <location>
        <begin position="1"/>
        <end position="24"/>
    </location>
</feature>
<evidence type="ECO:0000256" key="1">
    <source>
        <dbReference type="SAM" id="SignalP"/>
    </source>
</evidence>
<keyword evidence="1" id="KW-0732">Signal</keyword>
<dbReference type="HOGENOM" id="CLU_1817479_0_0_1"/>
<dbReference type="EMBL" id="GL379879">
    <property type="protein sequence ID" value="EGT59947.1"/>
    <property type="molecule type" value="Genomic_DNA"/>
</dbReference>
<keyword evidence="3" id="KW-1185">Reference proteome</keyword>
<dbReference type="InParanoid" id="G0NGC1"/>
<sequence>MRSKALTLLTVLFCVYSQWSTAKGTNLFTDLESCHKNLNEVSKWIRVCVWHNQLNYQLRMRKGFDLFFNDDFKFVFDNKTTWNKEKFVKTVQEESEYIAMFRHEALGINIKIYWQRMQKLQPRFIRLILQDGKAVNGSEGWY</sequence>
<proteinExistence type="predicted"/>